<sequence length="326" mass="33122">MASAAAAAVMLAGCAAGGGTDGVDAGSIAEIAETADPTAPEVDRIQGAVWQGAISAQWFLGSPTAEGYGVELASDWMTDATVGRAQLVAGEIGIVPGSSVGAVQLAQSGVDALIVAGNYESEEGRQVVYAMPDSGIETVADLEGATLGATSITGSWPNRIRLAITEEGGDPSSLSLVATTYGDMAEQLQSGTVDAVIAASFALPAVQATGAEPIFDVGGGEYAGRPENVWLTTREFHEANPNAIAAFQCAMVAGARLANERPEMERYMADTLGWDDGLIASSPSPISIDAPLDVAAVQADWDDEVAVSGAPEFDVGSLVIPMPAEC</sequence>
<dbReference type="Gene3D" id="3.40.190.10">
    <property type="entry name" value="Periplasmic binding protein-like II"/>
    <property type="match status" value="2"/>
</dbReference>
<dbReference type="SUPFAM" id="SSF53850">
    <property type="entry name" value="Periplasmic binding protein-like II"/>
    <property type="match status" value="1"/>
</dbReference>
<dbReference type="PANTHER" id="PTHR30024">
    <property type="entry name" value="ALIPHATIC SULFONATES-BINDING PROTEIN-RELATED"/>
    <property type="match status" value="1"/>
</dbReference>
<protein>
    <recommendedName>
        <fullName evidence="1">SsuA/THI5-like domain-containing protein</fullName>
    </recommendedName>
</protein>
<dbReference type="Proteomes" id="UP001501599">
    <property type="component" value="Unassembled WGS sequence"/>
</dbReference>
<evidence type="ECO:0000313" key="2">
    <source>
        <dbReference type="EMBL" id="GAA2176049.1"/>
    </source>
</evidence>
<dbReference type="EMBL" id="BAAAQT010000008">
    <property type="protein sequence ID" value="GAA2176049.1"/>
    <property type="molecule type" value="Genomic_DNA"/>
</dbReference>
<comment type="caution">
    <text evidence="2">The sequence shown here is derived from an EMBL/GenBank/DDBJ whole genome shotgun (WGS) entry which is preliminary data.</text>
</comment>
<name>A0ABP5MPC0_9MICO</name>
<proteinExistence type="predicted"/>
<gene>
    <name evidence="2" type="ORF">GCM10009846_28310</name>
</gene>
<accession>A0ABP5MPC0</accession>
<evidence type="ECO:0000259" key="1">
    <source>
        <dbReference type="Pfam" id="PF09084"/>
    </source>
</evidence>
<dbReference type="RefSeq" id="WP_344344737.1">
    <property type="nucleotide sequence ID" value="NZ_BAAAQT010000008.1"/>
</dbReference>
<dbReference type="InterPro" id="IPR015168">
    <property type="entry name" value="SsuA/THI5"/>
</dbReference>
<organism evidence="2 3">
    <name type="scientific">Agrococcus versicolor</name>
    <dbReference type="NCBI Taxonomy" id="501482"/>
    <lineage>
        <taxon>Bacteria</taxon>
        <taxon>Bacillati</taxon>
        <taxon>Actinomycetota</taxon>
        <taxon>Actinomycetes</taxon>
        <taxon>Micrococcales</taxon>
        <taxon>Microbacteriaceae</taxon>
        <taxon>Agrococcus</taxon>
    </lineage>
</organism>
<reference evidence="3" key="1">
    <citation type="journal article" date="2019" name="Int. J. Syst. Evol. Microbiol.">
        <title>The Global Catalogue of Microorganisms (GCM) 10K type strain sequencing project: providing services to taxonomists for standard genome sequencing and annotation.</title>
        <authorList>
            <consortium name="The Broad Institute Genomics Platform"/>
            <consortium name="The Broad Institute Genome Sequencing Center for Infectious Disease"/>
            <person name="Wu L."/>
            <person name="Ma J."/>
        </authorList>
    </citation>
    <scope>NUCLEOTIDE SEQUENCE [LARGE SCALE GENOMIC DNA]</scope>
    <source>
        <strain evidence="3">JCM 16026</strain>
    </source>
</reference>
<evidence type="ECO:0000313" key="3">
    <source>
        <dbReference type="Proteomes" id="UP001501599"/>
    </source>
</evidence>
<dbReference type="Pfam" id="PF09084">
    <property type="entry name" value="NMT1"/>
    <property type="match status" value="1"/>
</dbReference>
<keyword evidence="3" id="KW-1185">Reference proteome</keyword>
<feature type="domain" description="SsuA/THI5-like" evidence="1">
    <location>
        <begin position="126"/>
        <end position="263"/>
    </location>
</feature>